<dbReference type="InterPro" id="IPR001857">
    <property type="entry name" value="Ribosomal_bL19"/>
</dbReference>
<dbReference type="SUPFAM" id="SSF50104">
    <property type="entry name" value="Translation proteins SH3-like domain"/>
    <property type="match status" value="1"/>
</dbReference>
<evidence type="ECO:0000256" key="5">
    <source>
        <dbReference type="RuleBase" id="RU000559"/>
    </source>
</evidence>
<organism evidence="6 7">
    <name type="scientific">Phytoplasma mali (strain AT)</name>
    <dbReference type="NCBI Taxonomy" id="482235"/>
    <lineage>
        <taxon>Bacteria</taxon>
        <taxon>Bacillati</taxon>
        <taxon>Mycoplasmatota</taxon>
        <taxon>Mollicutes</taxon>
        <taxon>Acholeplasmatales</taxon>
        <taxon>Acholeplasmataceae</taxon>
        <taxon>Candidatus Phytoplasma</taxon>
        <taxon>16SrX (Apple proliferation group)</taxon>
    </lineage>
</organism>
<accession>B3R0P3</accession>
<dbReference type="InterPro" id="IPR008991">
    <property type="entry name" value="Translation_prot_SH3-like_sf"/>
</dbReference>
<dbReference type="PANTHER" id="PTHR15680">
    <property type="entry name" value="RIBOSOMAL PROTEIN L19"/>
    <property type="match status" value="1"/>
</dbReference>
<dbReference type="KEGG" id="pml:ATP_00440"/>
<protein>
    <recommendedName>
        <fullName evidence="5">50S ribosomal protein L19</fullName>
    </recommendedName>
</protein>
<dbReference type="Gene3D" id="2.30.30.790">
    <property type="match status" value="1"/>
</dbReference>
<keyword evidence="7" id="KW-1185">Reference proteome</keyword>
<keyword evidence="3 6" id="KW-0689">Ribosomal protein</keyword>
<gene>
    <name evidence="6" type="primary">rplS</name>
    <name evidence="6" type="ordered locus">ATP_00440</name>
</gene>
<comment type="similarity">
    <text evidence="2 5">Belongs to the bacterial ribosomal protein bL19 family.</text>
</comment>
<dbReference type="PRINTS" id="PR00061">
    <property type="entry name" value="RIBOSOMALL19"/>
</dbReference>
<dbReference type="Pfam" id="PF01245">
    <property type="entry name" value="Ribosomal_L19"/>
    <property type="match status" value="1"/>
</dbReference>
<dbReference type="PIRSF" id="PIRSF002191">
    <property type="entry name" value="Ribosomal_L19"/>
    <property type="match status" value="1"/>
</dbReference>
<sequence>MSNLKGQNLIEYVNNNNLKKFPDFRTGDIVKVFVKIDDVNRQRVQFFEGLVIKRKGRHITETFTVRKFGVERIFPLHSPMNDKIEVVRRGIVRRSKLHYIRKLSAKASRIKEKK</sequence>
<proteinExistence type="inferred from homology"/>
<dbReference type="PANTHER" id="PTHR15680:SF9">
    <property type="entry name" value="LARGE RIBOSOMAL SUBUNIT PROTEIN BL19M"/>
    <property type="match status" value="1"/>
</dbReference>
<dbReference type="InterPro" id="IPR038657">
    <property type="entry name" value="Ribosomal_bL19_sf"/>
</dbReference>
<reference evidence="6 7" key="1">
    <citation type="journal article" date="2008" name="BMC Genomics">
        <title>The linear chromosome of the plant-pathogenic mycoplasma 'Candidatus Phytoplasma mali'.</title>
        <authorList>
            <person name="Kube M."/>
            <person name="Schneider B."/>
            <person name="Kuhl H."/>
            <person name="Dandekar T."/>
            <person name="Heitmann K."/>
            <person name="Migdoll A.M."/>
            <person name="Reinhardt R."/>
            <person name="Seemueller E."/>
        </authorList>
    </citation>
    <scope>NUCLEOTIDE SEQUENCE [LARGE SCALE GENOMIC DNA]</scope>
    <source>
        <strain evidence="6 7">AT</strain>
    </source>
</reference>
<evidence type="ECO:0000313" key="6">
    <source>
        <dbReference type="EMBL" id="CAP18627.1"/>
    </source>
</evidence>
<name>B3R0P3_PHYMT</name>
<evidence type="ECO:0000256" key="2">
    <source>
        <dbReference type="ARBA" id="ARBA00005781"/>
    </source>
</evidence>
<dbReference type="STRING" id="37692.ATP_00440"/>
<dbReference type="Proteomes" id="UP000002020">
    <property type="component" value="Chromosome"/>
</dbReference>
<dbReference type="EMBL" id="CU469464">
    <property type="protein sequence ID" value="CAP18627.1"/>
    <property type="molecule type" value="Genomic_DNA"/>
</dbReference>
<evidence type="ECO:0000256" key="4">
    <source>
        <dbReference type="ARBA" id="ARBA00023274"/>
    </source>
</evidence>
<evidence type="ECO:0000256" key="3">
    <source>
        <dbReference type="ARBA" id="ARBA00022980"/>
    </source>
</evidence>
<dbReference type="AlphaFoldDB" id="B3R0P3"/>
<dbReference type="GO" id="GO:0006412">
    <property type="term" value="P:translation"/>
    <property type="evidence" value="ECO:0007669"/>
    <property type="project" value="InterPro"/>
</dbReference>
<dbReference type="GO" id="GO:0003735">
    <property type="term" value="F:structural constituent of ribosome"/>
    <property type="evidence" value="ECO:0007669"/>
    <property type="project" value="InterPro"/>
</dbReference>
<evidence type="ECO:0000256" key="1">
    <source>
        <dbReference type="ARBA" id="ARBA00002349"/>
    </source>
</evidence>
<evidence type="ECO:0000313" key="7">
    <source>
        <dbReference type="Proteomes" id="UP000002020"/>
    </source>
</evidence>
<dbReference type="HOGENOM" id="CLU_103507_2_2_14"/>
<dbReference type="eggNOG" id="COG0335">
    <property type="taxonomic scope" value="Bacteria"/>
</dbReference>
<dbReference type="GO" id="GO:0022625">
    <property type="term" value="C:cytosolic large ribosomal subunit"/>
    <property type="evidence" value="ECO:0007669"/>
    <property type="project" value="TreeGrafter"/>
</dbReference>
<comment type="function">
    <text evidence="1 5">This protein is located at the 30S-50S ribosomal subunit interface and may play a role in the structure and function of the aminoacyl-tRNA binding site.</text>
</comment>
<dbReference type="NCBIfam" id="TIGR01024">
    <property type="entry name" value="rplS_bact"/>
    <property type="match status" value="1"/>
</dbReference>
<keyword evidence="4 5" id="KW-0687">Ribonucleoprotein</keyword>